<dbReference type="CDD" id="cd23081">
    <property type="entry name" value="cpPDZ_EcRseP-like"/>
    <property type="match status" value="1"/>
</dbReference>
<keyword evidence="4 13" id="KW-0645">Protease</keyword>
<keyword evidence="7 11" id="KW-0862">Zinc</keyword>
<comment type="subcellular location">
    <subcellularLocation>
        <location evidence="2">Membrane</location>
        <topology evidence="2">Multi-pass membrane protein</topology>
    </subcellularLocation>
</comment>
<evidence type="ECO:0000256" key="3">
    <source>
        <dbReference type="ARBA" id="ARBA00007931"/>
    </source>
</evidence>
<dbReference type="Gene3D" id="2.30.42.10">
    <property type="match status" value="2"/>
</dbReference>
<dbReference type="SUPFAM" id="SSF50156">
    <property type="entry name" value="PDZ domain-like"/>
    <property type="match status" value="2"/>
</dbReference>
<dbReference type="EMBL" id="LRRD01000013">
    <property type="protein sequence ID" value="KXW58575.1"/>
    <property type="molecule type" value="Genomic_DNA"/>
</dbReference>
<dbReference type="InterPro" id="IPR004387">
    <property type="entry name" value="Pept_M50_Zn"/>
</dbReference>
<dbReference type="SMART" id="SM00228">
    <property type="entry name" value="PDZ"/>
    <property type="match status" value="1"/>
</dbReference>
<feature type="transmembrane region" description="Helical" evidence="11">
    <location>
        <begin position="100"/>
        <end position="123"/>
    </location>
</feature>
<keyword evidence="5 11" id="KW-0812">Transmembrane</keyword>
<dbReference type="Proteomes" id="UP000075653">
    <property type="component" value="Unassembled WGS sequence"/>
</dbReference>
<feature type="transmembrane region" description="Helical" evidence="11">
    <location>
        <begin position="427"/>
        <end position="445"/>
    </location>
</feature>
<evidence type="ECO:0000256" key="1">
    <source>
        <dbReference type="ARBA" id="ARBA00001947"/>
    </source>
</evidence>
<gene>
    <name evidence="13" type="primary">rseP</name>
    <name evidence="13" type="ORF">FEMY_09740</name>
</gene>
<keyword evidence="11" id="KW-0479">Metal-binding</keyword>
<keyword evidence="9 11" id="KW-0482">Metalloprotease</keyword>
<dbReference type="InterPro" id="IPR036034">
    <property type="entry name" value="PDZ_sf"/>
</dbReference>
<organism evidence="13 14">
    <name type="scientific">Ferrovum myxofaciens</name>
    <dbReference type="NCBI Taxonomy" id="416213"/>
    <lineage>
        <taxon>Bacteria</taxon>
        <taxon>Pseudomonadati</taxon>
        <taxon>Pseudomonadota</taxon>
        <taxon>Betaproteobacteria</taxon>
        <taxon>Ferrovales</taxon>
        <taxon>Ferrovaceae</taxon>
        <taxon>Ferrovum</taxon>
    </lineage>
</organism>
<dbReference type="GO" id="GO:0016020">
    <property type="term" value="C:membrane"/>
    <property type="evidence" value="ECO:0007669"/>
    <property type="project" value="UniProtKB-SubCell"/>
</dbReference>
<evidence type="ECO:0000313" key="13">
    <source>
        <dbReference type="EMBL" id="KXW58575.1"/>
    </source>
</evidence>
<reference evidence="13 14" key="1">
    <citation type="submission" date="2016-01" db="EMBL/GenBank/DDBJ databases">
        <title>Genome sequence of the acidophilic iron oxidising Ferrovum strain Z-31.</title>
        <authorList>
            <person name="Poehlein A."/>
            <person name="Ullrich S.R."/>
            <person name="Schloemann M."/>
            <person name="Muehling M."/>
            <person name="Daniel R."/>
        </authorList>
    </citation>
    <scope>NUCLEOTIDE SEQUENCE [LARGE SCALE GENOMIC DNA]</scope>
    <source>
        <strain evidence="13 14">Z-31</strain>
    </source>
</reference>
<evidence type="ECO:0000256" key="10">
    <source>
        <dbReference type="ARBA" id="ARBA00023136"/>
    </source>
</evidence>
<dbReference type="Pfam" id="PF02163">
    <property type="entry name" value="Peptidase_M50"/>
    <property type="match status" value="1"/>
</dbReference>
<dbReference type="EC" id="3.4.24.-" evidence="11"/>
<dbReference type="STRING" id="1789004.FEMY_09740"/>
<comment type="caution">
    <text evidence="13">The sequence shown here is derived from an EMBL/GenBank/DDBJ whole genome shotgun (WGS) entry which is preliminary data.</text>
</comment>
<evidence type="ECO:0000256" key="5">
    <source>
        <dbReference type="ARBA" id="ARBA00022692"/>
    </source>
</evidence>
<feature type="domain" description="PDZ" evidence="12">
    <location>
        <begin position="210"/>
        <end position="279"/>
    </location>
</feature>
<keyword evidence="10 11" id="KW-0472">Membrane</keyword>
<keyword evidence="8 11" id="KW-1133">Transmembrane helix</keyword>
<dbReference type="GeneID" id="301709661"/>
<evidence type="ECO:0000256" key="11">
    <source>
        <dbReference type="RuleBase" id="RU362031"/>
    </source>
</evidence>
<evidence type="ECO:0000256" key="4">
    <source>
        <dbReference type="ARBA" id="ARBA00022670"/>
    </source>
</evidence>
<evidence type="ECO:0000256" key="7">
    <source>
        <dbReference type="ARBA" id="ARBA00022833"/>
    </source>
</evidence>
<dbReference type="InterPro" id="IPR001478">
    <property type="entry name" value="PDZ"/>
</dbReference>
<dbReference type="CDD" id="cd06163">
    <property type="entry name" value="S2P-M50_PDZ_RseP-like"/>
    <property type="match status" value="2"/>
</dbReference>
<sequence length="454" mass="49546">MLNGGVGTLGAFLLALSCLIFIHELGHFAVARWVGVKVLRFSIGFGRPIWRRQAKNGTEWVVALIPLGGYVRMLDEREGPVSPREVHQAFNQKSLAQRSAVVVAGPLANFLLAWLLFSLLYALGIPGQRPCLDAPEPGTLAWKAGIRAGECVSSLEGGAIRTWQDFELEWPGAVRGRGTVTLVTRNDQGQEKVHPLTTAQVTSATEEGVEGSGFHLWTPPLPPVVGQVIPDSVADKAGLKPLDRLLRVAGQPVETWVQVVRIVENHPQAVVEIELQRAGQTRRVQVIPRAVELPNGHQIGRIGISPQVTEAMRRQWTVLDKDSPLRALWHGAVKTGSLTLLTLNSFGQMITGQASLDNLGGPVRIASLAGDSARLGLLPYLQFMALISISLGVLNLLPIPLLDGGHLLYHAVEWVRGRPLSAEIMSLTQRFGFFLLAGLMVFSFLNDLRHFFNH</sequence>
<dbReference type="Pfam" id="PF17820">
    <property type="entry name" value="PDZ_6"/>
    <property type="match status" value="1"/>
</dbReference>
<evidence type="ECO:0000313" key="14">
    <source>
        <dbReference type="Proteomes" id="UP000075653"/>
    </source>
</evidence>
<proteinExistence type="inferred from homology"/>
<dbReference type="OrthoDB" id="9782003at2"/>
<comment type="cofactor">
    <cofactor evidence="1 11">
        <name>Zn(2+)</name>
        <dbReference type="ChEBI" id="CHEBI:29105"/>
    </cofactor>
</comment>
<dbReference type="AlphaFoldDB" id="A0A149VZC3"/>
<dbReference type="PANTHER" id="PTHR42837:SF2">
    <property type="entry name" value="MEMBRANE METALLOPROTEASE ARASP2, CHLOROPLASTIC-RELATED"/>
    <property type="match status" value="1"/>
</dbReference>
<accession>A0A149VZC3</accession>
<dbReference type="RefSeq" id="WP_051862449.1">
    <property type="nucleotide sequence ID" value="NZ_CP053676.1"/>
</dbReference>
<dbReference type="GO" id="GO:0004222">
    <property type="term" value="F:metalloendopeptidase activity"/>
    <property type="evidence" value="ECO:0007669"/>
    <property type="project" value="InterPro"/>
</dbReference>
<keyword evidence="6 11" id="KW-0378">Hydrolase</keyword>
<dbReference type="InterPro" id="IPR041489">
    <property type="entry name" value="PDZ_6"/>
</dbReference>
<comment type="similarity">
    <text evidence="3 11">Belongs to the peptidase M50B family.</text>
</comment>
<evidence type="ECO:0000256" key="2">
    <source>
        <dbReference type="ARBA" id="ARBA00004141"/>
    </source>
</evidence>
<dbReference type="NCBIfam" id="TIGR00054">
    <property type="entry name" value="RIP metalloprotease RseP"/>
    <property type="match status" value="1"/>
</dbReference>
<dbReference type="GO" id="GO:0046872">
    <property type="term" value="F:metal ion binding"/>
    <property type="evidence" value="ECO:0007669"/>
    <property type="project" value="UniProtKB-KW"/>
</dbReference>
<dbReference type="PANTHER" id="PTHR42837">
    <property type="entry name" value="REGULATOR OF SIGMA-E PROTEASE RSEP"/>
    <property type="match status" value="1"/>
</dbReference>
<dbReference type="InterPro" id="IPR008915">
    <property type="entry name" value="Peptidase_M50"/>
</dbReference>
<dbReference type="GO" id="GO:0006508">
    <property type="term" value="P:proteolysis"/>
    <property type="evidence" value="ECO:0007669"/>
    <property type="project" value="UniProtKB-KW"/>
</dbReference>
<feature type="transmembrane region" description="Helical" evidence="11">
    <location>
        <begin position="12"/>
        <end position="36"/>
    </location>
</feature>
<protein>
    <recommendedName>
        <fullName evidence="11">Zinc metalloprotease</fullName>
        <ecNumber evidence="11">3.4.24.-</ecNumber>
    </recommendedName>
</protein>
<name>A0A149VZC3_9PROT</name>
<evidence type="ECO:0000259" key="12">
    <source>
        <dbReference type="SMART" id="SM00228"/>
    </source>
</evidence>
<evidence type="ECO:0000256" key="6">
    <source>
        <dbReference type="ARBA" id="ARBA00022801"/>
    </source>
</evidence>
<evidence type="ECO:0000256" key="8">
    <source>
        <dbReference type="ARBA" id="ARBA00022989"/>
    </source>
</evidence>
<dbReference type="PATRIC" id="fig|1789004.3.peg.989"/>
<keyword evidence="14" id="KW-1185">Reference proteome</keyword>
<evidence type="ECO:0000256" key="9">
    <source>
        <dbReference type="ARBA" id="ARBA00023049"/>
    </source>
</evidence>